<dbReference type="Pfam" id="PF01812">
    <property type="entry name" value="5-FTHF_cyc-lig"/>
    <property type="match status" value="1"/>
</dbReference>
<reference evidence="6" key="1">
    <citation type="journal article" date="2019" name="Int. J. Syst. Evol. Microbiol.">
        <title>The Global Catalogue of Microorganisms (GCM) 10K type strain sequencing project: providing services to taxonomists for standard genome sequencing and annotation.</title>
        <authorList>
            <consortium name="The Broad Institute Genomics Platform"/>
            <consortium name="The Broad Institute Genome Sequencing Center for Infectious Disease"/>
            <person name="Wu L."/>
            <person name="Ma J."/>
        </authorList>
    </citation>
    <scope>NUCLEOTIDE SEQUENCE [LARGE SCALE GENOMIC DNA]</scope>
    <source>
        <strain evidence="6">JCM 17809</strain>
    </source>
</reference>
<evidence type="ECO:0000256" key="3">
    <source>
        <dbReference type="ARBA" id="ARBA00022840"/>
    </source>
</evidence>
<dbReference type="RefSeq" id="WP_345201309.1">
    <property type="nucleotide sequence ID" value="NZ_BAABGM010000001.1"/>
</dbReference>
<feature type="region of interest" description="Disordered" evidence="4">
    <location>
        <begin position="1"/>
        <end position="29"/>
    </location>
</feature>
<feature type="region of interest" description="Disordered" evidence="4">
    <location>
        <begin position="99"/>
        <end position="122"/>
    </location>
</feature>
<proteinExistence type="inferred from homology"/>
<dbReference type="InterPro" id="IPR024185">
    <property type="entry name" value="FTHF_cligase-like_sf"/>
</dbReference>
<dbReference type="SUPFAM" id="SSF100950">
    <property type="entry name" value="NagB/RpiA/CoA transferase-like"/>
    <property type="match status" value="1"/>
</dbReference>
<dbReference type="PANTHER" id="PTHR23407:SF1">
    <property type="entry name" value="5-FORMYLTETRAHYDROFOLATE CYCLO-LIGASE"/>
    <property type="match status" value="1"/>
</dbReference>
<evidence type="ECO:0000313" key="6">
    <source>
        <dbReference type="Proteomes" id="UP001500945"/>
    </source>
</evidence>
<comment type="caution">
    <text evidence="5">The sequence shown here is derived from an EMBL/GenBank/DDBJ whole genome shotgun (WGS) entry which is preliminary data.</text>
</comment>
<evidence type="ECO:0000256" key="1">
    <source>
        <dbReference type="ARBA" id="ARBA00010638"/>
    </source>
</evidence>
<keyword evidence="6" id="KW-1185">Reference proteome</keyword>
<comment type="similarity">
    <text evidence="1">Belongs to the 5-formyltetrahydrofolate cyclo-ligase family.</text>
</comment>
<accession>A0ABP8JWM3</accession>
<sequence>MARDPEKTPRRAALRARRRELAAARSPEADGSALAEHVLALVAELGLGPGSVVTSYAAVPGEPPTAAVNAALAAHGIRVLLPITLPDLDLDWWEAADAGTEPTGDAATGTEPTGDAATGAAPRPLGRDAVATADLVLAPGLAVDRTGTRMGQGGGCYDRVLPRRRPGIPVVVVLHPGELVAPDEPPLPREAHDEPVDAVVTADGLVDLGLSPWRSPRA</sequence>
<dbReference type="PANTHER" id="PTHR23407">
    <property type="entry name" value="ATPASE INHIBITOR/5-FORMYLTETRAHYDROFOLATE CYCLO-LIGASE"/>
    <property type="match status" value="1"/>
</dbReference>
<organism evidence="5 6">
    <name type="scientific">Fodinibacter luteus</name>
    <dbReference type="NCBI Taxonomy" id="552064"/>
    <lineage>
        <taxon>Bacteria</taxon>
        <taxon>Bacillati</taxon>
        <taxon>Actinomycetota</taxon>
        <taxon>Actinomycetes</taxon>
        <taxon>Micrococcales</taxon>
        <taxon>Intrasporangiaceae</taxon>
        <taxon>Fodinibacter (ex Wang et al. 2009)</taxon>
    </lineage>
</organism>
<keyword evidence="2" id="KW-0547">Nucleotide-binding</keyword>
<dbReference type="Proteomes" id="UP001500945">
    <property type="component" value="Unassembled WGS sequence"/>
</dbReference>
<evidence type="ECO:0000313" key="5">
    <source>
        <dbReference type="EMBL" id="GAA4397240.1"/>
    </source>
</evidence>
<keyword evidence="3" id="KW-0067">ATP-binding</keyword>
<dbReference type="InterPro" id="IPR037171">
    <property type="entry name" value="NagB/RpiA_transferase-like"/>
</dbReference>
<protein>
    <submittedName>
        <fullName evidence="5">5-formyltetrahydrofolate cyclo-ligase</fullName>
    </submittedName>
</protein>
<dbReference type="EMBL" id="BAABGM010000001">
    <property type="protein sequence ID" value="GAA4397240.1"/>
    <property type="molecule type" value="Genomic_DNA"/>
</dbReference>
<dbReference type="Gene3D" id="3.40.50.10420">
    <property type="entry name" value="NagB/RpiA/CoA transferase-like"/>
    <property type="match status" value="1"/>
</dbReference>
<name>A0ABP8JWM3_9MICO</name>
<evidence type="ECO:0000256" key="4">
    <source>
        <dbReference type="SAM" id="MobiDB-lite"/>
    </source>
</evidence>
<gene>
    <name evidence="5" type="ORF">GCM10023168_02000</name>
</gene>
<evidence type="ECO:0000256" key="2">
    <source>
        <dbReference type="ARBA" id="ARBA00022741"/>
    </source>
</evidence>
<dbReference type="InterPro" id="IPR002698">
    <property type="entry name" value="FTHF_cligase"/>
</dbReference>
<dbReference type="PIRSF" id="PIRSF006806">
    <property type="entry name" value="FTHF_cligase"/>
    <property type="match status" value="1"/>
</dbReference>